<accession>A0AAD5CP75</accession>
<evidence type="ECO:0000256" key="8">
    <source>
        <dbReference type="ARBA" id="ARBA00022989"/>
    </source>
</evidence>
<keyword evidence="4" id="KW-0328">Glycosyltransferase</keyword>
<keyword evidence="5" id="KW-0808">Transferase</keyword>
<dbReference type="GO" id="GO:0016020">
    <property type="term" value="C:membrane"/>
    <property type="evidence" value="ECO:0007669"/>
    <property type="project" value="UniProtKB-SubCell"/>
</dbReference>
<dbReference type="Pfam" id="PF10250">
    <property type="entry name" value="O-FucT"/>
    <property type="match status" value="1"/>
</dbReference>
<evidence type="ECO:0000256" key="13">
    <source>
        <dbReference type="ARBA" id="ARBA00030350"/>
    </source>
</evidence>
<keyword evidence="7" id="KW-0735">Signal-anchor</keyword>
<comment type="similarity">
    <text evidence="3">Belongs to the glycosyltransferase GT106 family.</text>
</comment>
<evidence type="ECO:0000256" key="6">
    <source>
        <dbReference type="ARBA" id="ARBA00022692"/>
    </source>
</evidence>
<evidence type="ECO:0000256" key="10">
    <source>
        <dbReference type="ARBA" id="ARBA00023180"/>
    </source>
</evidence>
<keyword evidence="15" id="KW-1185">Reference proteome</keyword>
<reference evidence="14" key="1">
    <citation type="submission" date="2022-06" db="EMBL/GenBank/DDBJ databases">
        <title>Uncovering the hologenomic basis of an extraordinary plant invasion.</title>
        <authorList>
            <person name="Bieker V.C."/>
            <person name="Martin M.D."/>
            <person name="Gilbert T."/>
            <person name="Hodgins K."/>
            <person name="Battlay P."/>
            <person name="Petersen B."/>
            <person name="Wilson J."/>
        </authorList>
    </citation>
    <scope>NUCLEOTIDE SEQUENCE</scope>
    <source>
        <strain evidence="14">AA19_3_7</strain>
        <tissue evidence="14">Leaf</tissue>
    </source>
</reference>
<evidence type="ECO:0000313" key="14">
    <source>
        <dbReference type="EMBL" id="KAI7744365.1"/>
    </source>
</evidence>
<dbReference type="AlphaFoldDB" id="A0AAD5CP75"/>
<proteinExistence type="inferred from homology"/>
<dbReference type="InterPro" id="IPR019378">
    <property type="entry name" value="GDP-Fuc_O-FucTrfase"/>
</dbReference>
<evidence type="ECO:0000256" key="2">
    <source>
        <dbReference type="ARBA" id="ARBA00004881"/>
    </source>
</evidence>
<evidence type="ECO:0000256" key="3">
    <source>
        <dbReference type="ARBA" id="ARBA00007737"/>
    </source>
</evidence>
<evidence type="ECO:0000256" key="4">
    <source>
        <dbReference type="ARBA" id="ARBA00022676"/>
    </source>
</evidence>
<name>A0AAD5CP75_AMBAR</name>
<gene>
    <name evidence="14" type="ORF">M8C21_013818</name>
</gene>
<evidence type="ECO:0000256" key="5">
    <source>
        <dbReference type="ARBA" id="ARBA00022679"/>
    </source>
</evidence>
<comment type="pathway">
    <text evidence="2">Glycan metabolism.</text>
</comment>
<evidence type="ECO:0000256" key="9">
    <source>
        <dbReference type="ARBA" id="ARBA00023136"/>
    </source>
</evidence>
<evidence type="ECO:0000313" key="15">
    <source>
        <dbReference type="Proteomes" id="UP001206925"/>
    </source>
</evidence>
<dbReference type="PANTHER" id="PTHR31741">
    <property type="entry name" value="OS02G0726500 PROTEIN-RELATED"/>
    <property type="match status" value="1"/>
</dbReference>
<evidence type="ECO:0000256" key="7">
    <source>
        <dbReference type="ARBA" id="ARBA00022968"/>
    </source>
</evidence>
<keyword evidence="12" id="KW-0119">Carbohydrate metabolism</keyword>
<dbReference type="GO" id="GO:0006004">
    <property type="term" value="P:fucose metabolic process"/>
    <property type="evidence" value="ECO:0007669"/>
    <property type="project" value="UniProtKB-KW"/>
</dbReference>
<dbReference type="Proteomes" id="UP001206925">
    <property type="component" value="Unassembled WGS sequence"/>
</dbReference>
<dbReference type="GO" id="GO:0016757">
    <property type="term" value="F:glycosyltransferase activity"/>
    <property type="evidence" value="ECO:0007669"/>
    <property type="project" value="UniProtKB-KW"/>
</dbReference>
<sequence>MLIMVIIMFNKYLHMTMFHNETPTDEEHIVIRRQILSKTNPDYAQESNLWRNPVNDKHHGCIDRLTSEKRNRSAPTNGYILVQANGGLNQMKMGISDMVAIAKLMDATLVLPTLDHKSFWTDPSDFKDIFDIMHFKMTLQDDIDIVESLPSHLAEVEPHQKDPISWSKARKCI</sequence>
<keyword evidence="8" id="KW-1133">Transmembrane helix</keyword>
<dbReference type="PANTHER" id="PTHR31741:SF62">
    <property type="entry name" value="O-FUCOSYLTRANSFERASE FAMILY PROTEIN"/>
    <property type="match status" value="1"/>
</dbReference>
<evidence type="ECO:0000256" key="12">
    <source>
        <dbReference type="ARBA" id="ARBA00023277"/>
    </source>
</evidence>
<keyword evidence="9" id="KW-0472">Membrane</keyword>
<organism evidence="14 15">
    <name type="scientific">Ambrosia artemisiifolia</name>
    <name type="common">Common ragweed</name>
    <dbReference type="NCBI Taxonomy" id="4212"/>
    <lineage>
        <taxon>Eukaryota</taxon>
        <taxon>Viridiplantae</taxon>
        <taxon>Streptophyta</taxon>
        <taxon>Embryophyta</taxon>
        <taxon>Tracheophyta</taxon>
        <taxon>Spermatophyta</taxon>
        <taxon>Magnoliopsida</taxon>
        <taxon>eudicotyledons</taxon>
        <taxon>Gunneridae</taxon>
        <taxon>Pentapetalae</taxon>
        <taxon>asterids</taxon>
        <taxon>campanulids</taxon>
        <taxon>Asterales</taxon>
        <taxon>Asteraceae</taxon>
        <taxon>Asteroideae</taxon>
        <taxon>Heliantheae alliance</taxon>
        <taxon>Heliantheae</taxon>
        <taxon>Ambrosia</taxon>
    </lineage>
</organism>
<comment type="caution">
    <text evidence="14">The sequence shown here is derived from an EMBL/GenBank/DDBJ whole genome shotgun (WGS) entry which is preliminary data.</text>
</comment>
<evidence type="ECO:0000256" key="11">
    <source>
        <dbReference type="ARBA" id="ARBA00023253"/>
    </source>
</evidence>
<evidence type="ECO:0000256" key="1">
    <source>
        <dbReference type="ARBA" id="ARBA00004606"/>
    </source>
</evidence>
<comment type="subcellular location">
    <subcellularLocation>
        <location evidence="1">Membrane</location>
        <topology evidence="1">Single-pass type II membrane protein</topology>
    </subcellularLocation>
</comment>
<keyword evidence="11" id="KW-0294">Fucose metabolism</keyword>
<protein>
    <recommendedName>
        <fullName evidence="13">O-fucosyltransferase family protein</fullName>
    </recommendedName>
</protein>
<keyword evidence="6" id="KW-0812">Transmembrane</keyword>
<keyword evidence="10" id="KW-0325">Glycoprotein</keyword>
<dbReference type="EMBL" id="JAMZMK010007544">
    <property type="protein sequence ID" value="KAI7744365.1"/>
    <property type="molecule type" value="Genomic_DNA"/>
</dbReference>
<dbReference type="GO" id="GO:0005737">
    <property type="term" value="C:cytoplasm"/>
    <property type="evidence" value="ECO:0007669"/>
    <property type="project" value="TreeGrafter"/>
</dbReference>